<reference evidence="2 3" key="1">
    <citation type="submission" date="2011-11" db="EMBL/GenBank/DDBJ databases">
        <title>Complete sequence of Spirochaeta sp. grapes.</title>
        <authorList>
            <consortium name="US DOE Joint Genome Institute"/>
            <person name="Lucas S."/>
            <person name="Han J."/>
            <person name="Lapidus A."/>
            <person name="Cheng J.-F."/>
            <person name="Goodwin L."/>
            <person name="Pitluck S."/>
            <person name="Peters L."/>
            <person name="Ovchinnikova G."/>
            <person name="Munk A.C."/>
            <person name="Detter J.C."/>
            <person name="Han C."/>
            <person name="Tapia R."/>
            <person name="Land M."/>
            <person name="Hauser L."/>
            <person name="Kyrpides N."/>
            <person name="Ivanova N."/>
            <person name="Pagani I."/>
            <person name="Ritalahtilisa K."/>
            <person name="Loeffler F."/>
            <person name="Woyke T."/>
        </authorList>
    </citation>
    <scope>NUCLEOTIDE SEQUENCE [LARGE SCALE GENOMIC DNA]</scope>
    <source>
        <strain evidence="3">ATCC BAA-1885 / DSM 22778 / Grapes</strain>
    </source>
</reference>
<evidence type="ECO:0000313" key="2">
    <source>
        <dbReference type="EMBL" id="AEV29854.1"/>
    </source>
</evidence>
<sequence length="295" mass="33469">MYEGIRSPAIHIPKNMSEFNSIALRYPKAKIWAGGTYLMSQKNYYPSETNEDIIDLGDMEELKKITRNDRFVEIGSMVTASQLLSAGKLVLPDILLETLQSLSSQIVRRQITIGGTLCIPDKRLSLSTTLAVLDATAEIKLFQGNKVSTQWIPISRLYDKNGKLVVNADKILMTRIRIGLDFGDYQRFYIVEDPIRNMEECVIFAFQAKSTQSSLNKVKFCMNFPQKAFHINKDIEAKLSGQTLPINPERVNTISYELVAELKKQHSSITELQLERGRRMFESVLHGMNSQALLT</sequence>
<accession>G8QR06</accession>
<dbReference type="InterPro" id="IPR016166">
    <property type="entry name" value="FAD-bd_PCMH"/>
</dbReference>
<name>G8QR06_SPHPG</name>
<dbReference type="OrthoDB" id="9774454at2"/>
<dbReference type="InterPro" id="IPR002346">
    <property type="entry name" value="Mopterin_DH_FAD-bd"/>
</dbReference>
<dbReference type="Gene3D" id="3.30.465.10">
    <property type="match status" value="1"/>
</dbReference>
<dbReference type="PANTHER" id="PTHR42659">
    <property type="entry name" value="XANTHINE DEHYDROGENASE SUBUNIT C-RELATED"/>
    <property type="match status" value="1"/>
</dbReference>
<dbReference type="EMBL" id="CP003155">
    <property type="protein sequence ID" value="AEV29854.1"/>
    <property type="molecule type" value="Genomic_DNA"/>
</dbReference>
<dbReference type="InterPro" id="IPR036318">
    <property type="entry name" value="FAD-bd_PCMH-like_sf"/>
</dbReference>
<dbReference type="HOGENOM" id="CLU_058050_4_0_12"/>
<dbReference type="GO" id="GO:0071949">
    <property type="term" value="F:FAD binding"/>
    <property type="evidence" value="ECO:0007669"/>
    <property type="project" value="InterPro"/>
</dbReference>
<dbReference type="InterPro" id="IPR016169">
    <property type="entry name" value="FAD-bd_PCMH_sub2"/>
</dbReference>
<dbReference type="eggNOG" id="COG1319">
    <property type="taxonomic scope" value="Bacteria"/>
</dbReference>
<dbReference type="PROSITE" id="PS51387">
    <property type="entry name" value="FAD_PCMH"/>
    <property type="match status" value="1"/>
</dbReference>
<dbReference type="AlphaFoldDB" id="G8QR06"/>
<dbReference type="InterPro" id="IPR051312">
    <property type="entry name" value="Diverse_Substr_Oxidored"/>
</dbReference>
<gene>
    <name evidence="2" type="ordered locus">SpiGrapes_2067</name>
</gene>
<dbReference type="GO" id="GO:0016491">
    <property type="term" value="F:oxidoreductase activity"/>
    <property type="evidence" value="ECO:0007669"/>
    <property type="project" value="InterPro"/>
</dbReference>
<evidence type="ECO:0000259" key="1">
    <source>
        <dbReference type="PROSITE" id="PS51387"/>
    </source>
</evidence>
<dbReference type="KEGG" id="sgp:SpiGrapes_2067"/>
<dbReference type="Pfam" id="PF00941">
    <property type="entry name" value="FAD_binding_5"/>
    <property type="match status" value="1"/>
</dbReference>
<organism evidence="2 3">
    <name type="scientific">Sphaerochaeta pleomorpha (strain ATCC BAA-1885 / DSM 22778 / Grapes)</name>
    <dbReference type="NCBI Taxonomy" id="158190"/>
    <lineage>
        <taxon>Bacteria</taxon>
        <taxon>Pseudomonadati</taxon>
        <taxon>Spirochaetota</taxon>
        <taxon>Spirochaetia</taxon>
        <taxon>Spirochaetales</taxon>
        <taxon>Sphaerochaetaceae</taxon>
        <taxon>Sphaerochaeta</taxon>
    </lineage>
</organism>
<dbReference type="RefSeq" id="WP_014270695.1">
    <property type="nucleotide sequence ID" value="NC_016633.1"/>
</dbReference>
<evidence type="ECO:0000313" key="3">
    <source>
        <dbReference type="Proteomes" id="UP000005632"/>
    </source>
</evidence>
<dbReference type="PANTHER" id="PTHR42659:SF9">
    <property type="entry name" value="XANTHINE DEHYDROGENASE FAD-BINDING SUBUNIT XDHB-RELATED"/>
    <property type="match status" value="1"/>
</dbReference>
<dbReference type="STRING" id="158190.SpiGrapes_2067"/>
<dbReference type="SUPFAM" id="SSF56176">
    <property type="entry name" value="FAD-binding/transporter-associated domain-like"/>
    <property type="match status" value="1"/>
</dbReference>
<protein>
    <submittedName>
        <fullName evidence="2">Aerobic-type carbon monoxide dehydrogenase, middle subunit CoxM/CutM-like protein</fullName>
    </submittedName>
</protein>
<keyword evidence="3" id="KW-1185">Reference proteome</keyword>
<proteinExistence type="predicted"/>
<dbReference type="Proteomes" id="UP000005632">
    <property type="component" value="Chromosome"/>
</dbReference>
<feature type="domain" description="FAD-binding PCMH-type" evidence="1">
    <location>
        <begin position="2"/>
        <end position="175"/>
    </location>
</feature>